<proteinExistence type="predicted"/>
<dbReference type="Proteomes" id="UP000761534">
    <property type="component" value="Unassembled WGS sequence"/>
</dbReference>
<accession>A0A642UZX1</accession>
<feature type="domain" description="Reverse transcriptase Ty1/copia-type" evidence="1">
    <location>
        <begin position="4"/>
        <end position="77"/>
    </location>
</feature>
<evidence type="ECO:0000259" key="1">
    <source>
        <dbReference type="Pfam" id="PF07727"/>
    </source>
</evidence>
<organism evidence="2 3">
    <name type="scientific">Trichomonascus ciferrii</name>
    <dbReference type="NCBI Taxonomy" id="44093"/>
    <lineage>
        <taxon>Eukaryota</taxon>
        <taxon>Fungi</taxon>
        <taxon>Dikarya</taxon>
        <taxon>Ascomycota</taxon>
        <taxon>Saccharomycotina</taxon>
        <taxon>Dipodascomycetes</taxon>
        <taxon>Dipodascales</taxon>
        <taxon>Trichomonascaceae</taxon>
        <taxon>Trichomonascus</taxon>
        <taxon>Trichomonascus ciferrii complex</taxon>
    </lineage>
</organism>
<dbReference type="AlphaFoldDB" id="A0A642UZX1"/>
<protein>
    <recommendedName>
        <fullName evidence="1">Reverse transcriptase Ty1/copia-type domain-containing protein</fullName>
    </recommendedName>
</protein>
<dbReference type="Pfam" id="PF07727">
    <property type="entry name" value="RVT_2"/>
    <property type="match status" value="1"/>
</dbReference>
<dbReference type="InterPro" id="IPR013103">
    <property type="entry name" value="RVT_2"/>
</dbReference>
<evidence type="ECO:0000313" key="3">
    <source>
        <dbReference type="Proteomes" id="UP000761534"/>
    </source>
</evidence>
<sequence length="177" mass="20157">MAASIDELLIPGNDEKRVSDFKVLIEDAFNAKDFGPVKKFLGHELQRDVEQRTLRVLGRRYIRKMLHELGIENITQQYQRTVIFSMVFLGCCWKRNTRHDCISGGHAPDPLGRLRRVLGQGTIGKVNNSVNTRNVHRVYRHDIGFAVATLPCHMSKSIATHVDVLQTFWILDSNGGF</sequence>
<gene>
    <name evidence="2" type="ORF">TRICI_004599</name>
</gene>
<dbReference type="VEuPathDB" id="FungiDB:TRICI_004599"/>
<dbReference type="OrthoDB" id="3344688at2759"/>
<dbReference type="EMBL" id="SWFS01000346">
    <property type="protein sequence ID" value="KAA8909228.1"/>
    <property type="molecule type" value="Genomic_DNA"/>
</dbReference>
<evidence type="ECO:0000313" key="2">
    <source>
        <dbReference type="EMBL" id="KAA8909228.1"/>
    </source>
</evidence>
<reference evidence="2" key="1">
    <citation type="journal article" date="2019" name="G3 (Bethesda)">
        <title>Genome Assemblies of Two Rare Opportunistic Yeast Pathogens: Diutina rugosa (syn. Candida rugosa) and Trichomonascus ciferrii (syn. Candida ciferrii).</title>
        <authorList>
            <person name="Mixao V."/>
            <person name="Saus E."/>
            <person name="Hansen A.P."/>
            <person name="Lass-Florl C."/>
            <person name="Gabaldon T."/>
        </authorList>
    </citation>
    <scope>NUCLEOTIDE SEQUENCE</scope>
    <source>
        <strain evidence="2">CBS 4856</strain>
    </source>
</reference>
<comment type="caution">
    <text evidence="2">The sequence shown here is derived from an EMBL/GenBank/DDBJ whole genome shotgun (WGS) entry which is preliminary data.</text>
</comment>
<name>A0A642UZX1_9ASCO</name>
<keyword evidence="3" id="KW-1185">Reference proteome</keyword>